<keyword evidence="2" id="KW-1185">Reference proteome</keyword>
<reference evidence="1" key="1">
    <citation type="submission" date="2019-04" db="EMBL/GenBank/DDBJ databases">
        <authorList>
            <person name="Alioto T."/>
            <person name="Alioto T."/>
        </authorList>
    </citation>
    <scope>NUCLEOTIDE SEQUENCE [LARGE SCALE GENOMIC DNA]</scope>
</reference>
<dbReference type="EMBL" id="CABDUW010000500">
    <property type="protein sequence ID" value="VTJ70245.1"/>
    <property type="molecule type" value="Genomic_DNA"/>
</dbReference>
<dbReference type="AlphaFoldDB" id="A0A5E4BLF0"/>
<evidence type="ECO:0000313" key="2">
    <source>
        <dbReference type="Proteomes" id="UP000335636"/>
    </source>
</evidence>
<gene>
    <name evidence="1" type="ORF">MONAX_5E020271</name>
</gene>
<accession>A0A5E4BLF0</accession>
<sequence>MSPKGMTVLYAGENDLRVSSLHLLLRLGKTSVSALPDPEETNPECGQEVGSICLQAQQSPYAGISAISWLFPGSCRKLLQLKALEEKKARRGETSTRNICPFLSGKQKFPQNCPS</sequence>
<proteinExistence type="predicted"/>
<name>A0A5E4BLF0_MARMO</name>
<dbReference type="Proteomes" id="UP000335636">
    <property type="component" value="Unassembled WGS sequence"/>
</dbReference>
<organism evidence="1 2">
    <name type="scientific">Marmota monax</name>
    <name type="common">Woodchuck</name>
    <dbReference type="NCBI Taxonomy" id="9995"/>
    <lineage>
        <taxon>Eukaryota</taxon>
        <taxon>Metazoa</taxon>
        <taxon>Chordata</taxon>
        <taxon>Craniata</taxon>
        <taxon>Vertebrata</taxon>
        <taxon>Euteleostomi</taxon>
        <taxon>Mammalia</taxon>
        <taxon>Eutheria</taxon>
        <taxon>Euarchontoglires</taxon>
        <taxon>Glires</taxon>
        <taxon>Rodentia</taxon>
        <taxon>Sciuromorpha</taxon>
        <taxon>Sciuridae</taxon>
        <taxon>Xerinae</taxon>
        <taxon>Marmotini</taxon>
        <taxon>Marmota</taxon>
    </lineage>
</organism>
<comment type="caution">
    <text evidence="1">The sequence shown here is derived from an EMBL/GenBank/DDBJ whole genome shotgun (WGS) entry which is preliminary data.</text>
</comment>
<evidence type="ECO:0000313" key="1">
    <source>
        <dbReference type="EMBL" id="VTJ70245.1"/>
    </source>
</evidence>
<protein>
    <submittedName>
        <fullName evidence="1">Uncharacterized protein</fullName>
    </submittedName>
</protein>